<protein>
    <submittedName>
        <fullName evidence="3">Uncharacterized protein</fullName>
    </submittedName>
</protein>
<keyword evidence="2" id="KW-0812">Transmembrane</keyword>
<accession>A0A1G2N687</accession>
<sequence length="98" mass="10830">MKPNSNHALYWILALSVIIFGIVVYEAWRSERMPTAPPLSPEQIAQMKKIEIVKSLSASFSSDKQDRRTSVVGSNKSSPKLTAQARADIINSLGNSKK</sequence>
<comment type="caution">
    <text evidence="3">The sequence shown here is derived from an EMBL/GenBank/DDBJ whole genome shotgun (WGS) entry which is preliminary data.</text>
</comment>
<reference evidence="3 4" key="1">
    <citation type="journal article" date="2016" name="Nat. Commun.">
        <title>Thousands of microbial genomes shed light on interconnected biogeochemical processes in an aquifer system.</title>
        <authorList>
            <person name="Anantharaman K."/>
            <person name="Brown C.T."/>
            <person name="Hug L.A."/>
            <person name="Sharon I."/>
            <person name="Castelle C.J."/>
            <person name="Probst A.J."/>
            <person name="Thomas B.C."/>
            <person name="Singh A."/>
            <person name="Wilkins M.J."/>
            <person name="Karaoz U."/>
            <person name="Brodie E.L."/>
            <person name="Williams K.H."/>
            <person name="Hubbard S.S."/>
            <person name="Banfield J.F."/>
        </authorList>
    </citation>
    <scope>NUCLEOTIDE SEQUENCE [LARGE SCALE GENOMIC DNA]</scope>
</reference>
<proteinExistence type="predicted"/>
<keyword evidence="2" id="KW-1133">Transmembrane helix</keyword>
<dbReference type="AlphaFoldDB" id="A0A1G2N687"/>
<dbReference type="Proteomes" id="UP000176365">
    <property type="component" value="Unassembled WGS sequence"/>
</dbReference>
<feature type="transmembrane region" description="Helical" evidence="2">
    <location>
        <begin position="6"/>
        <end position="25"/>
    </location>
</feature>
<evidence type="ECO:0000313" key="3">
    <source>
        <dbReference type="EMBL" id="OHA31573.1"/>
    </source>
</evidence>
<name>A0A1G2N687_9BACT</name>
<dbReference type="EMBL" id="MHRW01000001">
    <property type="protein sequence ID" value="OHA31573.1"/>
    <property type="molecule type" value="Genomic_DNA"/>
</dbReference>
<feature type="region of interest" description="Disordered" evidence="1">
    <location>
        <begin position="57"/>
        <end position="84"/>
    </location>
</feature>
<evidence type="ECO:0000256" key="2">
    <source>
        <dbReference type="SAM" id="Phobius"/>
    </source>
</evidence>
<evidence type="ECO:0000256" key="1">
    <source>
        <dbReference type="SAM" id="MobiDB-lite"/>
    </source>
</evidence>
<keyword evidence="2" id="KW-0472">Membrane</keyword>
<organism evidence="3 4">
    <name type="scientific">Candidatus Taylorbacteria bacterium RIFCSPLOWO2_01_FULL_44_26</name>
    <dbReference type="NCBI Taxonomy" id="1802318"/>
    <lineage>
        <taxon>Bacteria</taxon>
        <taxon>Candidatus Tayloriibacteriota</taxon>
    </lineage>
</organism>
<gene>
    <name evidence="3" type="ORF">A3B11_00815</name>
</gene>
<feature type="compositionally biased region" description="Polar residues" evidence="1">
    <location>
        <begin position="71"/>
        <end position="81"/>
    </location>
</feature>
<evidence type="ECO:0000313" key="4">
    <source>
        <dbReference type="Proteomes" id="UP000176365"/>
    </source>
</evidence>